<dbReference type="AlphaFoldDB" id="A0A8H5GIY1"/>
<dbReference type="InterPro" id="IPR032675">
    <property type="entry name" value="LRR_dom_sf"/>
</dbReference>
<dbReference type="SUPFAM" id="SSF52047">
    <property type="entry name" value="RNI-like"/>
    <property type="match status" value="1"/>
</dbReference>
<keyword evidence="3" id="KW-1185">Reference proteome</keyword>
<dbReference type="Gene3D" id="3.80.10.10">
    <property type="entry name" value="Ribonuclease Inhibitor"/>
    <property type="match status" value="1"/>
</dbReference>
<protein>
    <recommendedName>
        <fullName evidence="4">F-box domain-containing protein</fullName>
    </recommendedName>
</protein>
<dbReference type="OrthoDB" id="3365698at2759"/>
<evidence type="ECO:0000256" key="1">
    <source>
        <dbReference type="SAM" id="Coils"/>
    </source>
</evidence>
<comment type="caution">
    <text evidence="2">The sequence shown here is derived from an EMBL/GenBank/DDBJ whole genome shotgun (WGS) entry which is preliminary data.</text>
</comment>
<sequence length="435" mass="49995">MSPLKSMKCLSCQSNGDQIFAELSPKESEYLELLERTRANAIPETHHERSQMKLLIDEAEDELERCDQAISELEEQLARLKKCRLDVIRKRIAPRRSLISPIRKLPPEVLICVFAHVDRTITLQSPNFKLRSPVFGLTWVCAHWRMVALSTSHLWSAFYFDLYDLPHDLFGLFDSTRECFDVRARNSLIDLSLDHYLAKTSNSDLIPLYDVVCQSAERWRDVKLDFTGNGSAVDLLIEKMLASGQNRFAHLESLAVLVTVPFKSYEVLRLFQNCPRLRDLRSIFLDPTEGCIDMRNLTSLDIQRCEGHNLTKLLMHCPLLETLGLGLFSEAQVPDEVCYHTRLSKFEVLLADQELKQGWSTGLHLPALTRLSLSEYSYDNHVTREMVELLLRSHCFLQSIILRTSRQPEEWNEPVMKQILADVSSISAPNALEYS</sequence>
<dbReference type="Proteomes" id="UP000518752">
    <property type="component" value="Unassembled WGS sequence"/>
</dbReference>
<keyword evidence="1" id="KW-0175">Coiled coil</keyword>
<gene>
    <name evidence="2" type="ORF">D9757_010909</name>
</gene>
<feature type="coiled-coil region" evidence="1">
    <location>
        <begin position="49"/>
        <end position="90"/>
    </location>
</feature>
<accession>A0A8H5GIY1</accession>
<evidence type="ECO:0008006" key="4">
    <source>
        <dbReference type="Google" id="ProtNLM"/>
    </source>
</evidence>
<organism evidence="2 3">
    <name type="scientific">Collybiopsis confluens</name>
    <dbReference type="NCBI Taxonomy" id="2823264"/>
    <lineage>
        <taxon>Eukaryota</taxon>
        <taxon>Fungi</taxon>
        <taxon>Dikarya</taxon>
        <taxon>Basidiomycota</taxon>
        <taxon>Agaricomycotina</taxon>
        <taxon>Agaricomycetes</taxon>
        <taxon>Agaricomycetidae</taxon>
        <taxon>Agaricales</taxon>
        <taxon>Marasmiineae</taxon>
        <taxon>Omphalotaceae</taxon>
        <taxon>Collybiopsis</taxon>
    </lineage>
</organism>
<proteinExistence type="predicted"/>
<evidence type="ECO:0000313" key="2">
    <source>
        <dbReference type="EMBL" id="KAF5365550.1"/>
    </source>
</evidence>
<evidence type="ECO:0000313" key="3">
    <source>
        <dbReference type="Proteomes" id="UP000518752"/>
    </source>
</evidence>
<name>A0A8H5GIY1_9AGAR</name>
<reference evidence="2 3" key="1">
    <citation type="journal article" date="2020" name="ISME J.">
        <title>Uncovering the hidden diversity of litter-decomposition mechanisms in mushroom-forming fungi.</title>
        <authorList>
            <person name="Floudas D."/>
            <person name="Bentzer J."/>
            <person name="Ahren D."/>
            <person name="Johansson T."/>
            <person name="Persson P."/>
            <person name="Tunlid A."/>
        </authorList>
    </citation>
    <scope>NUCLEOTIDE SEQUENCE [LARGE SCALE GENOMIC DNA]</scope>
    <source>
        <strain evidence="2 3">CBS 406.79</strain>
    </source>
</reference>
<dbReference type="EMBL" id="JAACJN010000165">
    <property type="protein sequence ID" value="KAF5365550.1"/>
    <property type="molecule type" value="Genomic_DNA"/>
</dbReference>